<dbReference type="SUPFAM" id="SSF89796">
    <property type="entry name" value="CoA-transferase family III (CaiB/BaiF)"/>
    <property type="match status" value="1"/>
</dbReference>
<dbReference type="InterPro" id="IPR003673">
    <property type="entry name" value="CoA-Trfase_fam_III"/>
</dbReference>
<evidence type="ECO:0000256" key="1">
    <source>
        <dbReference type="ARBA" id="ARBA00022679"/>
    </source>
</evidence>
<dbReference type="InterPro" id="IPR050483">
    <property type="entry name" value="CoA-transferase_III_domain"/>
</dbReference>
<dbReference type="PANTHER" id="PTHR48207">
    <property type="entry name" value="SUCCINATE--HYDROXYMETHYLGLUTARATE COA-TRANSFERASE"/>
    <property type="match status" value="1"/>
</dbReference>
<dbReference type="InterPro" id="IPR044855">
    <property type="entry name" value="CoA-Trfase_III_dom3_sf"/>
</dbReference>
<dbReference type="AlphaFoldDB" id="A0AAV4LL23"/>
<accession>A0AAV4LL23</accession>
<dbReference type="PANTHER" id="PTHR48207:SF3">
    <property type="entry name" value="SUCCINATE--HYDROXYMETHYLGLUTARATE COA-TRANSFERASE"/>
    <property type="match status" value="1"/>
</dbReference>
<dbReference type="Proteomes" id="UP001057291">
    <property type="component" value="Unassembled WGS sequence"/>
</dbReference>
<protein>
    <submittedName>
        <fullName evidence="2">CoA transferase</fullName>
    </submittedName>
</protein>
<dbReference type="Gene3D" id="3.40.50.10540">
    <property type="entry name" value="Crotonobetainyl-coa:carnitine coa-transferase, domain 1"/>
    <property type="match status" value="1"/>
</dbReference>
<keyword evidence="1 2" id="KW-0808">Transferase</keyword>
<gene>
    <name evidence="2" type="ORF">DNHGIG_35760</name>
</gene>
<dbReference type="RefSeq" id="WP_282200944.1">
    <property type="nucleotide sequence ID" value="NZ_BOQE01000001.1"/>
</dbReference>
<reference evidence="2" key="1">
    <citation type="journal article" date="2023" name="Int. J. Syst. Evol. Microbiol.">
        <title>Collibacillus ludicampi gen. nov., sp. nov., a new soil bacterium of the family Alicyclobacillaceae.</title>
        <authorList>
            <person name="Jojima T."/>
            <person name="Ioku Y."/>
            <person name="Fukuta Y."/>
            <person name="Shirasaka N."/>
            <person name="Matsumura Y."/>
            <person name="Mori M."/>
        </authorList>
    </citation>
    <scope>NUCLEOTIDE SEQUENCE</scope>
    <source>
        <strain evidence="2">TP075</strain>
    </source>
</reference>
<organism evidence="2 3">
    <name type="scientific">Collibacillus ludicampi</name>
    <dbReference type="NCBI Taxonomy" id="2771369"/>
    <lineage>
        <taxon>Bacteria</taxon>
        <taxon>Bacillati</taxon>
        <taxon>Bacillota</taxon>
        <taxon>Bacilli</taxon>
        <taxon>Bacillales</taxon>
        <taxon>Alicyclobacillaceae</taxon>
        <taxon>Collibacillus</taxon>
    </lineage>
</organism>
<comment type="caution">
    <text evidence="2">The sequence shown here is derived from an EMBL/GenBank/DDBJ whole genome shotgun (WGS) entry which is preliminary data.</text>
</comment>
<dbReference type="Gene3D" id="3.30.1540.10">
    <property type="entry name" value="formyl-coa transferase, domain 3"/>
    <property type="match status" value="1"/>
</dbReference>
<sequence length="408" mass="45398">MAGALEGVKILDLTRVLAGPFCTMILGDLGAEVLKVEGVSSKDDTRAWGPPYIGGESAYYLCANRNKRAMTLNLKSDQGKDIFKKLLTKSDVVVQNFKTGTLEKLGLGYEEMRKINPRIILASITGFGTNGPYKDQPGYDYIIQAMGGLMSITGDQASGPVKVGVAIADVLTGLYTVIGILASLHERNDSGEGQHIDISLFDSQISALVNVASNYLISGDIPKRLGNQHPNIVPYQVFSTLDREMVVAVGNDYQFEKFVQVLGMPELAFNEKFKTNPNRVENREELIQILSERMKTKSAQEWQESLQAAGIPNGPIHDMKALFDDPQVRSRNMRVEIAHPTAKRIQLVGSPLKLSRTPVEMRRHPPLYSEHTVEILLELGYSREQIYEMIENQVISEEMYDDEFCPNE</sequence>
<keyword evidence="3" id="KW-1185">Reference proteome</keyword>
<evidence type="ECO:0000313" key="3">
    <source>
        <dbReference type="Proteomes" id="UP001057291"/>
    </source>
</evidence>
<dbReference type="InterPro" id="IPR023606">
    <property type="entry name" value="CoA-Trfase_III_dom_1_sf"/>
</dbReference>
<dbReference type="Pfam" id="PF02515">
    <property type="entry name" value="CoA_transf_3"/>
    <property type="match status" value="1"/>
</dbReference>
<evidence type="ECO:0000313" key="2">
    <source>
        <dbReference type="EMBL" id="GIM48027.1"/>
    </source>
</evidence>
<dbReference type="EMBL" id="BOQE01000001">
    <property type="protein sequence ID" value="GIM48027.1"/>
    <property type="molecule type" value="Genomic_DNA"/>
</dbReference>
<dbReference type="GO" id="GO:0008410">
    <property type="term" value="F:CoA-transferase activity"/>
    <property type="evidence" value="ECO:0007669"/>
    <property type="project" value="TreeGrafter"/>
</dbReference>
<proteinExistence type="predicted"/>
<name>A0AAV4LL23_9BACL</name>